<dbReference type="AlphaFoldDB" id="A0A6L2PY10"/>
<evidence type="ECO:0000313" key="3">
    <source>
        <dbReference type="EMBL" id="GFG37416.1"/>
    </source>
</evidence>
<reference evidence="4" key="1">
    <citation type="submission" date="2020-01" db="EMBL/GenBank/DDBJ databases">
        <title>Draft genome sequence of the Termite Coptotermes fromosanus.</title>
        <authorList>
            <person name="Itakura S."/>
            <person name="Yosikawa Y."/>
            <person name="Umezawa K."/>
        </authorList>
    </citation>
    <scope>NUCLEOTIDE SEQUENCE [LARGE SCALE GENOMIC DNA]</scope>
</reference>
<feature type="domain" description="RXYLT1 N-terminal" evidence="2">
    <location>
        <begin position="36"/>
        <end position="175"/>
    </location>
</feature>
<accession>A0A6L2PY10</accession>
<organism evidence="3 4">
    <name type="scientific">Coptotermes formosanus</name>
    <name type="common">Formosan subterranean termite</name>
    <dbReference type="NCBI Taxonomy" id="36987"/>
    <lineage>
        <taxon>Eukaryota</taxon>
        <taxon>Metazoa</taxon>
        <taxon>Ecdysozoa</taxon>
        <taxon>Arthropoda</taxon>
        <taxon>Hexapoda</taxon>
        <taxon>Insecta</taxon>
        <taxon>Pterygota</taxon>
        <taxon>Neoptera</taxon>
        <taxon>Polyneoptera</taxon>
        <taxon>Dictyoptera</taxon>
        <taxon>Blattodea</taxon>
        <taxon>Blattoidea</taxon>
        <taxon>Termitoidae</taxon>
        <taxon>Rhinotermitidae</taxon>
        <taxon>Coptotermes</taxon>
    </lineage>
</organism>
<gene>
    <name evidence="3" type="ORF">Cfor_05162</name>
</gene>
<dbReference type="OrthoDB" id="8560686at2759"/>
<comment type="caution">
    <text evidence="3">The sequence shown here is derived from an EMBL/GenBank/DDBJ whole genome shotgun (WGS) entry which is preliminary data.</text>
</comment>
<dbReference type="InterPro" id="IPR057538">
    <property type="entry name" value="RXYLT1_C"/>
</dbReference>
<feature type="non-terminal residue" evidence="3">
    <location>
        <position position="1"/>
    </location>
</feature>
<dbReference type="InParanoid" id="A0A6L2PY10"/>
<evidence type="ECO:0008006" key="5">
    <source>
        <dbReference type="Google" id="ProtNLM"/>
    </source>
</evidence>
<dbReference type="Pfam" id="PF24785">
    <property type="entry name" value="RXYLT1_C"/>
    <property type="match status" value="1"/>
</dbReference>
<evidence type="ECO:0000259" key="2">
    <source>
        <dbReference type="Pfam" id="PF24786"/>
    </source>
</evidence>
<feature type="domain" description="RXYLT1 C-terminal" evidence="1">
    <location>
        <begin position="181"/>
        <end position="367"/>
    </location>
</feature>
<dbReference type="CDD" id="cd21099">
    <property type="entry name" value="RXYLT1-like"/>
    <property type="match status" value="1"/>
</dbReference>
<evidence type="ECO:0000313" key="4">
    <source>
        <dbReference type="Proteomes" id="UP000502823"/>
    </source>
</evidence>
<dbReference type="Pfam" id="PF24786">
    <property type="entry name" value="RXYLT1_N"/>
    <property type="match status" value="1"/>
</dbReference>
<dbReference type="GO" id="GO:0120053">
    <property type="term" value="F:ribitol beta-1,4-xylosyltransferase activity"/>
    <property type="evidence" value="ECO:0007669"/>
    <property type="project" value="InterPro"/>
</dbReference>
<dbReference type="GO" id="GO:0035269">
    <property type="term" value="P:protein O-linked glycosylation via mannose"/>
    <property type="evidence" value="ECO:0007669"/>
    <property type="project" value="InterPro"/>
</dbReference>
<dbReference type="GO" id="GO:0005794">
    <property type="term" value="C:Golgi apparatus"/>
    <property type="evidence" value="ECO:0007669"/>
    <property type="project" value="TreeGrafter"/>
</dbReference>
<name>A0A6L2PY10_COPFO</name>
<evidence type="ECO:0000259" key="1">
    <source>
        <dbReference type="Pfam" id="PF24785"/>
    </source>
</evidence>
<dbReference type="InterPro" id="IPR057539">
    <property type="entry name" value="RXYLT1_N"/>
</dbReference>
<sequence>NIHYEEDRHVRRNASKFGTLHQERNTYKRITSRYTVEIWGKAAIGLYLWKHVLSGELQNMQNGLIQQGYLTVDDINFIYRSGPGIIQTTVPNDVQYLVLVLNGRSEEKIESSKLWLDYLPLYPDLKKLAVVLLGNERCDNNWIVPYVHSRGGRINVVFLVYDSPLIDNMEFYQWPLGVAVYRGFPNIKSEKVDISSPRSHMCNFLGTVYENSSREILSRVIKSMDVQDNCIILERKRWLPLETEDSLKYYMDSLLKSDLTLCPVGRNTECYRIYEAMSLGSVPVVENLRTDGNCDASAAAPLRLLKQYDAPVTYVKSWYELYEVLKKEAELTLEEKIERRTAVVNWYTNFKRNLSNHFIKVIKHKFFVV</sequence>
<dbReference type="Proteomes" id="UP000502823">
    <property type="component" value="Unassembled WGS sequence"/>
</dbReference>
<dbReference type="InterPro" id="IPR055286">
    <property type="entry name" value="RXYLT1-like"/>
</dbReference>
<proteinExistence type="predicted"/>
<dbReference type="PANTHER" id="PTHR15576:SF1">
    <property type="entry name" value="RIBITOL-5-PHOSPHATE XYLOSYLTRANSFERASE 1"/>
    <property type="match status" value="1"/>
</dbReference>
<protein>
    <recommendedName>
        <fullName evidence="5">Transmembrane protein 5</fullName>
    </recommendedName>
</protein>
<keyword evidence="4" id="KW-1185">Reference proteome</keyword>
<dbReference type="EMBL" id="BLKM01012709">
    <property type="protein sequence ID" value="GFG37416.1"/>
    <property type="molecule type" value="Genomic_DNA"/>
</dbReference>
<dbReference type="PANTHER" id="PTHR15576">
    <property type="entry name" value="RIBITOL-5-PHOSPHATE XYLOSYLTRANSFERASE 1"/>
    <property type="match status" value="1"/>
</dbReference>